<feature type="compositionally biased region" description="Polar residues" evidence="2">
    <location>
        <begin position="649"/>
        <end position="665"/>
    </location>
</feature>
<proteinExistence type="predicted"/>
<evidence type="ECO:0000256" key="1">
    <source>
        <dbReference type="SAM" id="Coils"/>
    </source>
</evidence>
<feature type="region of interest" description="Disordered" evidence="2">
    <location>
        <begin position="814"/>
        <end position="835"/>
    </location>
</feature>
<evidence type="ECO:0000313" key="4">
    <source>
        <dbReference type="Proteomes" id="UP000246078"/>
    </source>
</evidence>
<keyword evidence="1" id="KW-0175">Coiled coil</keyword>
<comment type="caution">
    <text evidence="3">The sequence shown here is derived from an EMBL/GenBank/DDBJ whole genome shotgun (WGS) entry which is preliminary data.</text>
</comment>
<feature type="region of interest" description="Disordered" evidence="2">
    <location>
        <begin position="695"/>
        <end position="771"/>
    </location>
</feature>
<dbReference type="VEuPathDB" id="TriTrypDB:C4B63_10g109"/>
<accession>A0A2V2XCN8</accession>
<dbReference type="VEuPathDB" id="TriTrypDB:TCDM_04272"/>
<gene>
    <name evidence="3" type="ORF">C3747_13g259</name>
</gene>
<feature type="coiled-coil region" evidence="1">
    <location>
        <begin position="973"/>
        <end position="1004"/>
    </location>
</feature>
<name>A0A2V2XCN8_TRYCR</name>
<sequence>MKAAGSTAVKFDPNPLKDGVSSIYTPGDGAADVLASSRISRQINFVDDGKLFEGHFTLHTRGLKSLIQLLVDQQSEQQVIINDLQDQMNTIRQQTSKVRRAVNAAPMFVAPEGGTDTGSVLKEVEDLRRRVKRLEGFRALWGVHHEEVEALISTYGDPVVTPEEYTAYLLNLQPFRQLRSDAQHSAVSLVERRLSISAQQRSRESGSRKRISRDDDLLSPVERDARDNSRAVRDRRNREDEPRSPAERDARDNSRAARDRRNREDEPRGPAERDARDNSRAARDRRNREDEPRSPVERDARDNSRAARDRRNREDEPRSPVERDARDNSRAVRDRRNREDEPRGPAERDARDNSRAARDRRNREDEPRSPVERDARDNSRAARDRRNREDEPRSPVERDARDNSRAARDRRNREDEPRSPVERDARDNSRAVRDRRNREDEPRGPAERDARDNSRAARDRRNREDEPRSPVERDARDNSRAARDRRNREDEPRSPVERDARDNSRAARDRRNREDEPRSPVERDARDNSRAVRDRRNREDEPRGPAERDARDNSRAARDRRNREDEPLSPVERDARDNSRAARDRRNREDEPRSPVERDAREKSRAVRDRRSHEDAPSGFDDEGESLRQLESRVAALEQRLRRGVAAVHSSSRKASANSGHSSVSPIEVVDEQAREDLEELERFVVRRFKELDKALSKSRDATPAAATSPVRGAGHPVGRSERLSHGLSVTPTESGGSNAKRSNEAAVANKDNTNASESKQRKERNAPTDAAVVDQVAREDAFAALDQVANLEKFVNRKLKELSVAIGKELGPGSVRPSGESRQAVSLEPQPQGAMVDQIARDDAARSIEAVQELEEDWGKRWQSLEERLRIIGRASVSKGSLQASAAASSIDRKAREDASMSLMRIQQLEREISGFRRLLQRQETPITSEEVAPPDARGDSGVVFPVPPKVQRPETLPLTGKGPDGAVGSTDVEYQKRMQDLEQEVEQRMKEVNRALATLRSTQSGFPVGNSPGATDAFGGKDPQISNQVVFNSRDTDSLELLEPSVSLSRFPASQTAVLVMKSREAAGVGSPIRIVEPMREDAIVLRSPQLEGFGTPLVKREMPGAETLSQGMVRNEEEQLRQMRATNGGGTESWQGVYSSGPHLAPQGDGNLPVTDAAGGAAVSTAANATLNSVPMTLANADLRSHPFNSRLPVGAVGRASPMDRTGELDQLRSHSTVLHKVSVSPRGKMGERFLVEQNALGHITPCVVYNCAWCAAQKQRISAQTARSAQ</sequence>
<dbReference type="EMBL" id="PRFC01000013">
    <property type="protein sequence ID" value="PWV18608.1"/>
    <property type="molecule type" value="Genomic_DNA"/>
</dbReference>
<dbReference type="VEuPathDB" id="TriTrypDB:C3747_13g259"/>
<reference evidence="3 4" key="1">
    <citation type="journal article" date="2018" name="Microb. Genom.">
        <title>Expanding an expanded genome: long-read sequencing of Trypanosoma cruzi.</title>
        <authorList>
            <person name="Berna L."/>
            <person name="Rodriguez M."/>
            <person name="Chiribao M.L."/>
            <person name="Parodi-Talice A."/>
            <person name="Pita S."/>
            <person name="Rijo G."/>
            <person name="Alvarez-Valin F."/>
            <person name="Robello C."/>
        </authorList>
    </citation>
    <scope>NUCLEOTIDE SEQUENCE [LARGE SCALE GENOMIC DNA]</scope>
    <source>
        <strain evidence="3 4">TCC</strain>
    </source>
</reference>
<dbReference type="Proteomes" id="UP000246078">
    <property type="component" value="Unassembled WGS sequence"/>
</dbReference>
<organism evidence="3 4">
    <name type="scientific">Trypanosoma cruzi</name>
    <dbReference type="NCBI Taxonomy" id="5693"/>
    <lineage>
        <taxon>Eukaryota</taxon>
        <taxon>Discoba</taxon>
        <taxon>Euglenozoa</taxon>
        <taxon>Kinetoplastea</taxon>
        <taxon>Metakinetoplastina</taxon>
        <taxon>Trypanosomatida</taxon>
        <taxon>Trypanosomatidae</taxon>
        <taxon>Trypanosoma</taxon>
        <taxon>Schizotrypanum</taxon>
    </lineage>
</organism>
<feature type="region of interest" description="Disordered" evidence="2">
    <location>
        <begin position="928"/>
        <end position="971"/>
    </location>
</feature>
<dbReference type="VEuPathDB" id="TriTrypDB:TcCL_NonESM13633"/>
<dbReference type="VEuPathDB" id="TriTrypDB:Tc_MARK_3076"/>
<dbReference type="VEuPathDB" id="TriTrypDB:ECC02_007314"/>
<evidence type="ECO:0000313" key="3">
    <source>
        <dbReference type="EMBL" id="PWV18608.1"/>
    </source>
</evidence>
<dbReference type="VEuPathDB" id="TriTrypDB:TCSYLVIO_004274"/>
<feature type="region of interest" description="Disordered" evidence="2">
    <location>
        <begin position="197"/>
        <end position="627"/>
    </location>
</feature>
<dbReference type="VEuPathDB" id="TriTrypDB:TCDM_04271"/>
<dbReference type="VEuPathDB" id="TriTrypDB:BCY84_15073"/>
<dbReference type="AlphaFoldDB" id="A0A2V2XCN8"/>
<feature type="compositionally biased region" description="Basic and acidic residues" evidence="2">
    <location>
        <begin position="201"/>
        <end position="616"/>
    </location>
</feature>
<evidence type="ECO:0000256" key="2">
    <source>
        <dbReference type="SAM" id="MobiDB-lite"/>
    </source>
</evidence>
<protein>
    <submittedName>
        <fullName evidence="3">Uncharacterized protein</fullName>
    </submittedName>
</protein>
<dbReference type="VEuPathDB" id="TriTrypDB:TcG_02862"/>
<feature type="compositionally biased region" description="Polar residues" evidence="2">
    <location>
        <begin position="728"/>
        <end position="741"/>
    </location>
</feature>
<dbReference type="VEuPathDB" id="TriTrypDB:TcBrA4_0128490"/>
<feature type="region of interest" description="Disordered" evidence="2">
    <location>
        <begin position="641"/>
        <end position="670"/>
    </location>
</feature>
<dbReference type="VEuPathDB" id="TriTrypDB:TcCL_NonESM07605"/>
<dbReference type="VEuPathDB" id="TriTrypDB:TcCLB.506485.60"/>